<dbReference type="EMBL" id="CAJMWY010001721">
    <property type="protein sequence ID" value="CAE6473953.1"/>
    <property type="molecule type" value="Genomic_DNA"/>
</dbReference>
<reference evidence="1" key="1">
    <citation type="submission" date="2021-01" db="EMBL/GenBank/DDBJ databases">
        <authorList>
            <person name="Kaushik A."/>
        </authorList>
    </citation>
    <scope>NUCLEOTIDE SEQUENCE</scope>
    <source>
        <strain evidence="1">AG4-RS23</strain>
    </source>
</reference>
<accession>A0A8H3C5P9</accession>
<feature type="non-terminal residue" evidence="1">
    <location>
        <position position="1"/>
    </location>
</feature>
<proteinExistence type="predicted"/>
<dbReference type="Proteomes" id="UP000663861">
    <property type="component" value="Unassembled WGS sequence"/>
</dbReference>
<evidence type="ECO:0000313" key="1">
    <source>
        <dbReference type="EMBL" id="CAE6473953.1"/>
    </source>
</evidence>
<protein>
    <submittedName>
        <fullName evidence="1">Uncharacterized protein</fullName>
    </submittedName>
</protein>
<organism evidence="1 2">
    <name type="scientific">Rhizoctonia solani</name>
    <dbReference type="NCBI Taxonomy" id="456999"/>
    <lineage>
        <taxon>Eukaryota</taxon>
        <taxon>Fungi</taxon>
        <taxon>Dikarya</taxon>
        <taxon>Basidiomycota</taxon>
        <taxon>Agaricomycotina</taxon>
        <taxon>Agaricomycetes</taxon>
        <taxon>Cantharellales</taxon>
        <taxon>Ceratobasidiaceae</taxon>
        <taxon>Rhizoctonia</taxon>
    </lineage>
</organism>
<comment type="caution">
    <text evidence="1">The sequence shown here is derived from an EMBL/GenBank/DDBJ whole genome shotgun (WGS) entry which is preliminary data.</text>
</comment>
<evidence type="ECO:0000313" key="2">
    <source>
        <dbReference type="Proteomes" id="UP000663861"/>
    </source>
</evidence>
<gene>
    <name evidence="1" type="ORF">RDB_LOCUS87164</name>
</gene>
<sequence>QSIALDFNNFTSGLMFNTITQHLYNRVPAHTFEAFGWATDPNTGAIQCLPMLGGCTVSTIQNLLGVLWDSRDQLLYVAGQTQVIFPGFGGLLCWIWSGIVQQVDCEETPASELQSIWAQPASELQSIWAQFVDILIRFTLCSNECEAQLASRLYVACDKFGDVPTVHLRTKNTVNDRDSARIGIETARKLGSDPGLSLDLTTALVAYSGPNINFSGYIIDIMEVAIERLCIELDDVHQPLVAYSGPNINFSGYIIDIMEVAIERLCIELDDVHQPADLAGNLIAHCEMCFFTLSKITEHDPRGLIRLFDLMSEELFEALGRIVLLPLCISGLHTIGGSGFSTGQLVGAYLPKSNSSSVVPPRICA</sequence>
<name>A0A8H3C5P9_9AGAM</name>
<dbReference type="AlphaFoldDB" id="A0A8H3C5P9"/>